<proteinExistence type="predicted"/>
<dbReference type="Proteomes" id="UP000198668">
    <property type="component" value="Unassembled WGS sequence"/>
</dbReference>
<feature type="domain" description="Response regulatory" evidence="2">
    <location>
        <begin position="2"/>
        <end position="116"/>
    </location>
</feature>
<dbReference type="PROSITE" id="PS50930">
    <property type="entry name" value="HTH_LYTTR"/>
    <property type="match status" value="1"/>
</dbReference>
<organism evidence="4 5">
    <name type="scientific">Pisciglobus halotolerans</name>
    <dbReference type="NCBI Taxonomy" id="745365"/>
    <lineage>
        <taxon>Bacteria</taxon>
        <taxon>Bacillati</taxon>
        <taxon>Bacillota</taxon>
        <taxon>Bacilli</taxon>
        <taxon>Lactobacillales</taxon>
        <taxon>Carnobacteriaceae</taxon>
    </lineage>
</organism>
<evidence type="ECO:0000256" key="1">
    <source>
        <dbReference type="PROSITE-ProRule" id="PRU00169"/>
    </source>
</evidence>
<feature type="domain" description="HTH LytTR-type" evidence="3">
    <location>
        <begin position="137"/>
        <end position="241"/>
    </location>
</feature>
<dbReference type="InterPro" id="IPR007492">
    <property type="entry name" value="LytTR_DNA-bd_dom"/>
</dbReference>
<dbReference type="Gene3D" id="3.40.50.2300">
    <property type="match status" value="1"/>
</dbReference>
<reference evidence="4 5" key="1">
    <citation type="submission" date="2016-10" db="EMBL/GenBank/DDBJ databases">
        <authorList>
            <person name="de Groot N.N."/>
        </authorList>
    </citation>
    <scope>NUCLEOTIDE SEQUENCE [LARGE SCALE GENOMIC DNA]</scope>
    <source>
        <strain evidence="4 5">DSM 27630</strain>
    </source>
</reference>
<dbReference type="EMBL" id="FOQE01000033">
    <property type="protein sequence ID" value="SFH84045.1"/>
    <property type="molecule type" value="Genomic_DNA"/>
</dbReference>
<dbReference type="InterPro" id="IPR001789">
    <property type="entry name" value="Sig_transdc_resp-reg_receiver"/>
</dbReference>
<evidence type="ECO:0000313" key="4">
    <source>
        <dbReference type="EMBL" id="SFH84045.1"/>
    </source>
</evidence>
<feature type="modified residue" description="4-aspartylphosphate" evidence="1">
    <location>
        <position position="53"/>
    </location>
</feature>
<evidence type="ECO:0000259" key="3">
    <source>
        <dbReference type="PROSITE" id="PS50930"/>
    </source>
</evidence>
<dbReference type="Pfam" id="PF00072">
    <property type="entry name" value="Response_reg"/>
    <property type="match status" value="1"/>
</dbReference>
<dbReference type="AlphaFoldDB" id="A0A1I3DBE6"/>
<dbReference type="SUPFAM" id="SSF52172">
    <property type="entry name" value="CheY-like"/>
    <property type="match status" value="1"/>
</dbReference>
<dbReference type="OrthoDB" id="9809318at2"/>
<evidence type="ECO:0000313" key="5">
    <source>
        <dbReference type="Proteomes" id="UP000198668"/>
    </source>
</evidence>
<protein>
    <submittedName>
        <fullName evidence="4">Two component transcriptional regulator, LytTR family</fullName>
    </submittedName>
</protein>
<sequence>MNVLVVDDEPLARNELSYLLDQCEEVSEIKEADSIEEALANLIDYTVDLIFLDIHLTNESGLTLADKLATLKKPPMIIFATAYDEYAVKAFELNAVDYVLKPFEFSRVQQAVKKAFDQFQKEGLLGDEPKKARVETLPVQVEERIYIIKMAAIIAASVESGETTIYTKEQEFKTHEPLNAWEKKLDPQLFLRVHRSFVINTKEIIEIQPWFNHTYQLTMSNHLKVPVSRSYMKVFRETVGLT</sequence>
<evidence type="ECO:0000259" key="2">
    <source>
        <dbReference type="PROSITE" id="PS50110"/>
    </source>
</evidence>
<name>A0A1I3DBE6_9LACT</name>
<accession>A0A1I3DBE6</accession>
<dbReference type="RefSeq" id="WP_092093224.1">
    <property type="nucleotide sequence ID" value="NZ_FOQE01000033.1"/>
</dbReference>
<dbReference type="Gene3D" id="2.40.50.40">
    <property type="match status" value="1"/>
</dbReference>
<keyword evidence="5" id="KW-1185">Reference proteome</keyword>
<gene>
    <name evidence="4" type="ORF">SAMN04489868_1338</name>
</gene>
<dbReference type="GO" id="GO:0000156">
    <property type="term" value="F:phosphorelay response regulator activity"/>
    <property type="evidence" value="ECO:0007669"/>
    <property type="project" value="InterPro"/>
</dbReference>
<dbReference type="PROSITE" id="PS50110">
    <property type="entry name" value="RESPONSE_REGULATORY"/>
    <property type="match status" value="1"/>
</dbReference>
<dbReference type="SMART" id="SM00850">
    <property type="entry name" value="LytTR"/>
    <property type="match status" value="1"/>
</dbReference>
<dbReference type="SMART" id="SM00448">
    <property type="entry name" value="REC"/>
    <property type="match status" value="1"/>
</dbReference>
<dbReference type="PANTHER" id="PTHR37299:SF1">
    <property type="entry name" value="STAGE 0 SPORULATION PROTEIN A HOMOLOG"/>
    <property type="match status" value="1"/>
</dbReference>
<dbReference type="InterPro" id="IPR046947">
    <property type="entry name" value="LytR-like"/>
</dbReference>
<dbReference type="InterPro" id="IPR011006">
    <property type="entry name" value="CheY-like_superfamily"/>
</dbReference>
<dbReference type="Pfam" id="PF04397">
    <property type="entry name" value="LytTR"/>
    <property type="match status" value="1"/>
</dbReference>
<dbReference type="PANTHER" id="PTHR37299">
    <property type="entry name" value="TRANSCRIPTIONAL REGULATOR-RELATED"/>
    <property type="match status" value="1"/>
</dbReference>
<keyword evidence="1" id="KW-0597">Phosphoprotein</keyword>
<dbReference type="GO" id="GO:0003677">
    <property type="term" value="F:DNA binding"/>
    <property type="evidence" value="ECO:0007669"/>
    <property type="project" value="InterPro"/>
</dbReference>
<dbReference type="Gene3D" id="2.20.25.10">
    <property type="match status" value="1"/>
</dbReference>